<evidence type="ECO:0000313" key="3">
    <source>
        <dbReference type="Proteomes" id="UP000186583"/>
    </source>
</evidence>
<comment type="caution">
    <text evidence="2">The sequence shown here is derived from an EMBL/GenBank/DDBJ whole genome shotgun (WGS) entry which is preliminary data.</text>
</comment>
<name>A0A1Q8S8N6_9PEZI</name>
<feature type="transmembrane region" description="Helical" evidence="1">
    <location>
        <begin position="26"/>
        <end position="46"/>
    </location>
</feature>
<dbReference type="AlphaFoldDB" id="A0A1Q8S8N6"/>
<protein>
    <submittedName>
        <fullName evidence="2">Uncharacterized protein</fullName>
    </submittedName>
</protein>
<sequence>MRYPPIEVVRSWPTPNHVDPVERGPLLLIIELSSLGIAIICLALRLHVRIFIIRKSWWDDWLMVGATS</sequence>
<evidence type="ECO:0000256" key="1">
    <source>
        <dbReference type="SAM" id="Phobius"/>
    </source>
</evidence>
<dbReference type="Proteomes" id="UP000186583">
    <property type="component" value="Unassembled WGS sequence"/>
</dbReference>
<organism evidence="2 3">
    <name type="scientific">Colletotrichum chlorophyti</name>
    <dbReference type="NCBI Taxonomy" id="708187"/>
    <lineage>
        <taxon>Eukaryota</taxon>
        <taxon>Fungi</taxon>
        <taxon>Dikarya</taxon>
        <taxon>Ascomycota</taxon>
        <taxon>Pezizomycotina</taxon>
        <taxon>Sordariomycetes</taxon>
        <taxon>Hypocreomycetidae</taxon>
        <taxon>Glomerellales</taxon>
        <taxon>Glomerellaceae</taxon>
        <taxon>Colletotrichum</taxon>
    </lineage>
</organism>
<evidence type="ECO:0000313" key="2">
    <source>
        <dbReference type="EMBL" id="OLN97736.1"/>
    </source>
</evidence>
<keyword evidence="1" id="KW-0472">Membrane</keyword>
<gene>
    <name evidence="2" type="ORF">CCHL11_07932</name>
</gene>
<keyword evidence="3" id="KW-1185">Reference proteome</keyword>
<dbReference type="EMBL" id="MPGH01000005">
    <property type="protein sequence ID" value="OLN97736.1"/>
    <property type="molecule type" value="Genomic_DNA"/>
</dbReference>
<keyword evidence="1" id="KW-1133">Transmembrane helix</keyword>
<dbReference type="STRING" id="708187.A0A1Q8S8N6"/>
<proteinExistence type="predicted"/>
<reference evidence="2 3" key="1">
    <citation type="submission" date="2016-11" db="EMBL/GenBank/DDBJ databases">
        <title>Draft Genome Assembly of Colletotrichum chlorophyti a pathogen of herbaceous plants.</title>
        <authorList>
            <person name="Gan P."/>
            <person name="Narusaka M."/>
            <person name="Tsushima A."/>
            <person name="Narusaka Y."/>
            <person name="Takano Y."/>
            <person name="Shirasu K."/>
        </authorList>
    </citation>
    <scope>NUCLEOTIDE SEQUENCE [LARGE SCALE GENOMIC DNA]</scope>
    <source>
        <strain evidence="2 3">NTL11</strain>
    </source>
</reference>
<keyword evidence="1" id="KW-0812">Transmembrane</keyword>
<accession>A0A1Q8S8N6</accession>